<evidence type="ECO:0000313" key="1">
    <source>
        <dbReference type="EMBL" id="TKB49697.1"/>
    </source>
</evidence>
<comment type="caution">
    <text evidence="1">The sequence shown here is derived from an EMBL/GenBank/DDBJ whole genome shotgun (WGS) entry which is preliminary data.</text>
</comment>
<evidence type="ECO:0000313" key="2">
    <source>
        <dbReference type="Proteomes" id="UP000305674"/>
    </source>
</evidence>
<protein>
    <submittedName>
        <fullName evidence="1">Glycerate kinase</fullName>
        <ecNumber evidence="1">2.7.1.-</ecNumber>
    </submittedName>
</protein>
<dbReference type="SUPFAM" id="SSF110738">
    <property type="entry name" value="Glycerate kinase I"/>
    <property type="match status" value="1"/>
</dbReference>
<dbReference type="InterPro" id="IPR018193">
    <property type="entry name" value="Glyc_kinase_flavodox-like_fold"/>
</dbReference>
<gene>
    <name evidence="1" type="ORF">FCL40_05920</name>
</gene>
<accession>A0A4U1BF19</accession>
<dbReference type="Pfam" id="PF02595">
    <property type="entry name" value="Gly_kinase"/>
    <property type="match status" value="1"/>
</dbReference>
<keyword evidence="2" id="KW-1185">Reference proteome</keyword>
<dbReference type="InterPro" id="IPR004381">
    <property type="entry name" value="Glycerate_kinase"/>
</dbReference>
<keyword evidence="1" id="KW-0418">Kinase</keyword>
<dbReference type="Gene3D" id="3.90.1510.10">
    <property type="entry name" value="Glycerate kinase, domain 2"/>
    <property type="match status" value="1"/>
</dbReference>
<dbReference type="NCBIfam" id="TIGR00045">
    <property type="entry name" value="glycerate kinase"/>
    <property type="match status" value="1"/>
</dbReference>
<keyword evidence="1" id="KW-0808">Transferase</keyword>
<dbReference type="GO" id="GO:0008887">
    <property type="term" value="F:glycerate kinase activity"/>
    <property type="evidence" value="ECO:0007669"/>
    <property type="project" value="InterPro"/>
</dbReference>
<name>A0A4U1BF19_9GAMM</name>
<reference evidence="1 2" key="1">
    <citation type="submission" date="2019-04" db="EMBL/GenBank/DDBJ databases">
        <authorList>
            <person name="Hwang J.C."/>
        </authorList>
    </citation>
    <scope>NUCLEOTIDE SEQUENCE [LARGE SCALE GENOMIC DNA]</scope>
    <source>
        <strain evidence="1 2">IMCC35001</strain>
    </source>
</reference>
<dbReference type="AlphaFoldDB" id="A0A4U1BF19"/>
<dbReference type="GO" id="GO:0031388">
    <property type="term" value="P:organic acid phosphorylation"/>
    <property type="evidence" value="ECO:0007669"/>
    <property type="project" value="InterPro"/>
</dbReference>
<dbReference type="PANTHER" id="PTHR21599">
    <property type="entry name" value="GLYCERATE KINASE"/>
    <property type="match status" value="1"/>
</dbReference>
<sequence length="295" mass="30062">MNVATTQDSHLKVSLNEEVKDAIDQRRPPLSLCTEQKHSPLAEVAEGGILALVAATGGRYQGCTVAGPLGRPRQARFGLLGDGTTAVIDTDEANGVRLLGSDPRRPMETTSRGSGELILAALDAGASRIIIGLGASAAIDGGLGLAQALGARLDNIFGEAAAQGGAGLAGLTSIEPAGLDGRLAEVTLEVACLNLNPLCGPRGAARLYGFQRGACEETMLQLDAHLSHFADLIRHRTGVEVKAEPGTGAGGGQGALLYGLLGATLRPLSDVMATELPGAGALCGRRAPVRLALAR</sequence>
<dbReference type="OrthoDB" id="9774290at2"/>
<dbReference type="InterPro" id="IPR036129">
    <property type="entry name" value="Glycerate_kinase_sf"/>
</dbReference>
<dbReference type="EMBL" id="SWCI01000003">
    <property type="protein sequence ID" value="TKB49697.1"/>
    <property type="molecule type" value="Genomic_DNA"/>
</dbReference>
<organism evidence="1 2">
    <name type="scientific">Ferrimonas sediminicola</name>
    <dbReference type="NCBI Taxonomy" id="2569538"/>
    <lineage>
        <taxon>Bacteria</taxon>
        <taxon>Pseudomonadati</taxon>
        <taxon>Pseudomonadota</taxon>
        <taxon>Gammaproteobacteria</taxon>
        <taxon>Alteromonadales</taxon>
        <taxon>Ferrimonadaceae</taxon>
        <taxon>Ferrimonas</taxon>
    </lineage>
</organism>
<dbReference type="Proteomes" id="UP000305674">
    <property type="component" value="Unassembled WGS sequence"/>
</dbReference>
<proteinExistence type="predicted"/>
<dbReference type="PANTHER" id="PTHR21599:SF0">
    <property type="entry name" value="GLYCERATE KINASE"/>
    <property type="match status" value="1"/>
</dbReference>
<dbReference type="EC" id="2.7.1.-" evidence="1"/>
<dbReference type="RefSeq" id="WP_136852248.1">
    <property type="nucleotide sequence ID" value="NZ_SWCI01000003.1"/>
</dbReference>